<dbReference type="Proteomes" id="UP000234585">
    <property type="component" value="Unassembled WGS sequence"/>
</dbReference>
<evidence type="ECO:0000313" key="3">
    <source>
        <dbReference type="Proteomes" id="UP000234585"/>
    </source>
</evidence>
<evidence type="ECO:0000313" key="2">
    <source>
        <dbReference type="EMBL" id="PLB39056.1"/>
    </source>
</evidence>
<feature type="transmembrane region" description="Helical" evidence="1">
    <location>
        <begin position="109"/>
        <end position="133"/>
    </location>
</feature>
<protein>
    <submittedName>
        <fullName evidence="2">Uncharacterized protein</fullName>
    </submittedName>
</protein>
<evidence type="ECO:0000256" key="1">
    <source>
        <dbReference type="SAM" id="Phobius"/>
    </source>
</evidence>
<keyword evidence="1" id="KW-0812">Transmembrane</keyword>
<name>A0A2I2FEK0_ASPCN</name>
<gene>
    <name evidence="2" type="ORF">BDW47DRAFT_104186</name>
</gene>
<accession>A0A2I2FEK0</accession>
<keyword evidence="1" id="KW-0472">Membrane</keyword>
<feature type="transmembrane region" description="Helical" evidence="1">
    <location>
        <begin position="20"/>
        <end position="40"/>
    </location>
</feature>
<reference evidence="2 3" key="1">
    <citation type="submission" date="2017-12" db="EMBL/GenBank/DDBJ databases">
        <authorList>
            <consortium name="DOE Joint Genome Institute"/>
            <person name="Haridas S."/>
            <person name="Kjaerbolling I."/>
            <person name="Vesth T.C."/>
            <person name="Frisvad J.C."/>
            <person name="Nybo J.L."/>
            <person name="Theobald S."/>
            <person name="Kuo A."/>
            <person name="Bowyer P."/>
            <person name="Matsuda Y."/>
            <person name="Mondo S."/>
            <person name="Lyhne E.K."/>
            <person name="Kogle M.E."/>
            <person name="Clum A."/>
            <person name="Lipzen A."/>
            <person name="Salamov A."/>
            <person name="Ngan C.Y."/>
            <person name="Daum C."/>
            <person name="Chiniquy J."/>
            <person name="Barry K."/>
            <person name="LaButti K."/>
            <person name="Simmons B.A."/>
            <person name="Magnuson J.K."/>
            <person name="Mortensen U.H."/>
            <person name="Larsen T.O."/>
            <person name="Grigoriev I.V."/>
            <person name="Baker S.E."/>
            <person name="Andersen M.R."/>
            <person name="Nordberg H.P."/>
            <person name="Cantor M.N."/>
            <person name="Hua S.X."/>
        </authorList>
    </citation>
    <scope>NUCLEOTIDE SEQUENCE [LARGE SCALE GENOMIC DNA]</scope>
    <source>
        <strain evidence="2 3">CBS 102.13</strain>
    </source>
</reference>
<dbReference type="AlphaFoldDB" id="A0A2I2FEK0"/>
<dbReference type="RefSeq" id="XP_024673068.1">
    <property type="nucleotide sequence ID" value="XM_024812272.1"/>
</dbReference>
<organism evidence="2 3">
    <name type="scientific">Aspergillus candidus</name>
    <dbReference type="NCBI Taxonomy" id="41067"/>
    <lineage>
        <taxon>Eukaryota</taxon>
        <taxon>Fungi</taxon>
        <taxon>Dikarya</taxon>
        <taxon>Ascomycota</taxon>
        <taxon>Pezizomycotina</taxon>
        <taxon>Eurotiomycetes</taxon>
        <taxon>Eurotiomycetidae</taxon>
        <taxon>Eurotiales</taxon>
        <taxon>Aspergillaceae</taxon>
        <taxon>Aspergillus</taxon>
        <taxon>Aspergillus subgen. Circumdati</taxon>
    </lineage>
</organism>
<keyword evidence="3" id="KW-1185">Reference proteome</keyword>
<keyword evidence="1" id="KW-1133">Transmembrane helix</keyword>
<sequence length="147" mass="15195">MSSSGTPASTEEAQPKRPSTVILLSLFTVVIAVLAATFLPDSDPAANLFRLKRLFAPAASAGRSSSSLATAATTTTTTSSSDSTSPVTNGKMGRTPVYFLSHGGVSSRFSCLVVFLVDLLLSFAFAGMCSVHICIRTCMQLCSTCGG</sequence>
<proteinExistence type="predicted"/>
<dbReference type="GeneID" id="36519432"/>
<dbReference type="EMBL" id="KZ559132">
    <property type="protein sequence ID" value="PLB39056.1"/>
    <property type="molecule type" value="Genomic_DNA"/>
</dbReference>